<keyword evidence="1" id="KW-0472">Membrane</keyword>
<dbReference type="EMBL" id="CAJJDN010000085">
    <property type="protein sequence ID" value="CAD8105624.1"/>
    <property type="molecule type" value="Genomic_DNA"/>
</dbReference>
<proteinExistence type="predicted"/>
<keyword evidence="1" id="KW-1133">Transmembrane helix</keyword>
<feature type="transmembrane region" description="Helical" evidence="1">
    <location>
        <begin position="12"/>
        <end position="33"/>
    </location>
</feature>
<evidence type="ECO:0000313" key="3">
    <source>
        <dbReference type="Proteomes" id="UP000692954"/>
    </source>
</evidence>
<organism evidence="2 3">
    <name type="scientific">Paramecium sonneborni</name>
    <dbReference type="NCBI Taxonomy" id="65129"/>
    <lineage>
        <taxon>Eukaryota</taxon>
        <taxon>Sar</taxon>
        <taxon>Alveolata</taxon>
        <taxon>Ciliophora</taxon>
        <taxon>Intramacronucleata</taxon>
        <taxon>Oligohymenophorea</taxon>
        <taxon>Peniculida</taxon>
        <taxon>Parameciidae</taxon>
        <taxon>Paramecium</taxon>
    </lineage>
</organism>
<evidence type="ECO:0000313" key="2">
    <source>
        <dbReference type="EMBL" id="CAD8105624.1"/>
    </source>
</evidence>
<accession>A0A8S1PRL7</accession>
<dbReference type="AlphaFoldDB" id="A0A8S1PRL7"/>
<gene>
    <name evidence="2" type="ORF">PSON_ATCC_30995.1.T0850017</name>
</gene>
<keyword evidence="1" id="KW-0812">Transmembrane</keyword>
<reference evidence="2" key="1">
    <citation type="submission" date="2021-01" db="EMBL/GenBank/DDBJ databases">
        <authorList>
            <consortium name="Genoscope - CEA"/>
            <person name="William W."/>
        </authorList>
    </citation>
    <scope>NUCLEOTIDE SEQUENCE</scope>
</reference>
<sequence>MKIIQANKYKRQILLVVLLLLNLPWLILELAIIPPKMLLFFKSRLLL</sequence>
<keyword evidence="3" id="KW-1185">Reference proteome</keyword>
<dbReference type="Proteomes" id="UP000692954">
    <property type="component" value="Unassembled WGS sequence"/>
</dbReference>
<comment type="caution">
    <text evidence="2">The sequence shown here is derived from an EMBL/GenBank/DDBJ whole genome shotgun (WGS) entry which is preliminary data.</text>
</comment>
<name>A0A8S1PRL7_9CILI</name>
<protein>
    <submittedName>
        <fullName evidence="2">Uncharacterized protein</fullName>
    </submittedName>
</protein>
<evidence type="ECO:0000256" key="1">
    <source>
        <dbReference type="SAM" id="Phobius"/>
    </source>
</evidence>